<dbReference type="AlphaFoldDB" id="A0A7W9YBE6"/>
<accession>A0A7W9YBE6</accession>
<protein>
    <submittedName>
        <fullName evidence="3">Cobalt transporter subunit CbtA</fullName>
    </submittedName>
</protein>
<dbReference type="Proteomes" id="UP000547879">
    <property type="component" value="Unassembled WGS sequence"/>
</dbReference>
<dbReference type="NCBIfam" id="TIGR02458">
    <property type="entry name" value="CbtA"/>
    <property type="match status" value="1"/>
</dbReference>
<evidence type="ECO:0000256" key="2">
    <source>
        <dbReference type="SAM" id="Phobius"/>
    </source>
</evidence>
<proteinExistence type="predicted"/>
<evidence type="ECO:0000313" key="3">
    <source>
        <dbReference type="EMBL" id="MBB6165494.1"/>
    </source>
</evidence>
<keyword evidence="2" id="KW-0472">Membrane</keyword>
<reference evidence="3 4" key="1">
    <citation type="submission" date="2020-08" db="EMBL/GenBank/DDBJ databases">
        <title>Genomic Encyclopedia of Type Strains, Phase IV (KMG-IV): sequencing the most valuable type-strain genomes for metagenomic binning, comparative biology and taxonomic classification.</title>
        <authorList>
            <person name="Goeker M."/>
        </authorList>
    </citation>
    <scope>NUCLEOTIDE SEQUENCE [LARGE SCALE GENOMIC DNA]</scope>
    <source>
        <strain evidence="3 4">DSM 100734</strain>
    </source>
</reference>
<gene>
    <name evidence="3" type="ORF">HNQ72_005340</name>
</gene>
<evidence type="ECO:0000256" key="1">
    <source>
        <dbReference type="SAM" id="MobiDB-lite"/>
    </source>
</evidence>
<dbReference type="RefSeq" id="WP_183996834.1">
    <property type="nucleotide sequence ID" value="NZ_BMHW01000010.1"/>
</dbReference>
<feature type="transmembrane region" description="Helical" evidence="2">
    <location>
        <begin position="87"/>
        <end position="109"/>
    </location>
</feature>
<organism evidence="3 4">
    <name type="scientific">Rhizobium wenxiniae</name>
    <dbReference type="NCBI Taxonomy" id="1737357"/>
    <lineage>
        <taxon>Bacteria</taxon>
        <taxon>Pseudomonadati</taxon>
        <taxon>Pseudomonadota</taxon>
        <taxon>Alphaproteobacteria</taxon>
        <taxon>Hyphomicrobiales</taxon>
        <taxon>Rhizobiaceae</taxon>
        <taxon>Rhizobium/Agrobacterium group</taxon>
        <taxon>Rhizobium</taxon>
    </lineage>
</organism>
<feature type="transmembrane region" description="Helical" evidence="2">
    <location>
        <begin position="180"/>
        <end position="199"/>
    </location>
</feature>
<keyword evidence="4" id="KW-1185">Reference proteome</keyword>
<feature type="region of interest" description="Disordered" evidence="1">
    <location>
        <begin position="44"/>
        <end position="73"/>
    </location>
</feature>
<keyword evidence="2" id="KW-0812">Transmembrane</keyword>
<keyword evidence="2" id="KW-1133">Transmembrane helix</keyword>
<dbReference type="InterPro" id="IPR012666">
    <property type="entry name" value="CbtA_put"/>
</dbReference>
<dbReference type="EMBL" id="JACHEG010000009">
    <property type="protein sequence ID" value="MBB6165494.1"/>
    <property type="molecule type" value="Genomic_DNA"/>
</dbReference>
<feature type="transmembrane region" description="Helical" evidence="2">
    <location>
        <begin position="121"/>
        <end position="138"/>
    </location>
</feature>
<dbReference type="Pfam" id="PF09490">
    <property type="entry name" value="CbtA"/>
    <property type="match status" value="1"/>
</dbReference>
<feature type="transmembrane region" description="Helical" evidence="2">
    <location>
        <begin position="219"/>
        <end position="237"/>
    </location>
</feature>
<sequence length="258" mass="26686">MSLFRNIVLAAVVAGLLSGLLMTVMQSFSTVPLILQAETFENAGGEEAGHSHSHDAAPPVAGTAQPAAADHHHDEEAWAPADGFERFIYTASADVLAAIGFALVAIALAEALGGFGGWRGGLMFGIAGFLTVSLAPGLGLPPELPGMPAAELGPRQLWWVSTAICTAAGIGLLAYTRSALLAALAIVLLVAPHLVGAPLPPSHETAVPAELYARFVNAVYATNLIFWAVLGVAAAVLRQAFRSGEHVSLKTERELAAR</sequence>
<feature type="transmembrane region" description="Helical" evidence="2">
    <location>
        <begin position="158"/>
        <end position="175"/>
    </location>
</feature>
<evidence type="ECO:0000313" key="4">
    <source>
        <dbReference type="Proteomes" id="UP000547879"/>
    </source>
</evidence>
<name>A0A7W9YBE6_9HYPH</name>
<comment type="caution">
    <text evidence="3">The sequence shown here is derived from an EMBL/GenBank/DDBJ whole genome shotgun (WGS) entry which is preliminary data.</text>
</comment>